<evidence type="ECO:0000313" key="1">
    <source>
        <dbReference type="EMBL" id="SMA31962.1"/>
    </source>
</evidence>
<keyword evidence="2" id="KW-1185">Reference proteome</keyword>
<keyword evidence="1" id="KW-0808">Transferase</keyword>
<evidence type="ECO:0000313" key="2">
    <source>
        <dbReference type="Proteomes" id="UP000196573"/>
    </source>
</evidence>
<dbReference type="Pfam" id="PF06293">
    <property type="entry name" value="Kdo"/>
    <property type="match status" value="1"/>
</dbReference>
<sequence length="217" mass="25059">MQTLTATDYNRLREGGEVIEADHFGEKVLRLKDESFLKLFRRKRLLTSDLLKPYSQRFADNARELEQRGIPTVDIITVYRIPSIERTAVHYRPLAGETLRTWLRTCTSLERQQLARELGQFIARLHRSGVYFRSLHLGNVLMMPDGRLGLIDISDMRCTSHSIGLRARLRNFRHLARYREDMELLGDSAAMLAETYNDMAGTSKGFRLKLDTILSGE</sequence>
<dbReference type="GO" id="GO:0016301">
    <property type="term" value="F:kinase activity"/>
    <property type="evidence" value="ECO:0007669"/>
    <property type="project" value="UniProtKB-KW"/>
</dbReference>
<proteinExistence type="predicted"/>
<dbReference type="SUPFAM" id="SSF56112">
    <property type="entry name" value="Protein kinase-like (PK-like)"/>
    <property type="match status" value="1"/>
</dbReference>
<dbReference type="InterPro" id="IPR011009">
    <property type="entry name" value="Kinase-like_dom_sf"/>
</dbReference>
<name>A0A1X7ADR8_9GAMM</name>
<reference evidence="1 2" key="1">
    <citation type="submission" date="2017-03" db="EMBL/GenBank/DDBJ databases">
        <authorList>
            <person name="Afonso C.L."/>
            <person name="Miller P.J."/>
            <person name="Scott M.A."/>
            <person name="Spackman E."/>
            <person name="Goraichik I."/>
            <person name="Dimitrov K.M."/>
            <person name="Suarez D.L."/>
            <person name="Swayne D.E."/>
        </authorList>
    </citation>
    <scope>NUCLEOTIDE SEQUENCE [LARGE SCALE GENOMIC DNA]</scope>
    <source>
        <strain evidence="1">SB41UT1</strain>
    </source>
</reference>
<dbReference type="OrthoDB" id="8534453at2"/>
<organism evidence="1 2">
    <name type="scientific">Parendozoicomonas haliclonae</name>
    <dbReference type="NCBI Taxonomy" id="1960125"/>
    <lineage>
        <taxon>Bacteria</taxon>
        <taxon>Pseudomonadati</taxon>
        <taxon>Pseudomonadota</taxon>
        <taxon>Gammaproteobacteria</taxon>
        <taxon>Oceanospirillales</taxon>
        <taxon>Endozoicomonadaceae</taxon>
        <taxon>Parendozoicomonas</taxon>
    </lineage>
</organism>
<dbReference type="Proteomes" id="UP000196573">
    <property type="component" value="Unassembled WGS sequence"/>
</dbReference>
<dbReference type="EMBL" id="FWPT01000001">
    <property type="protein sequence ID" value="SMA31962.1"/>
    <property type="molecule type" value="Genomic_DNA"/>
</dbReference>
<dbReference type="Gene3D" id="1.10.510.10">
    <property type="entry name" value="Transferase(Phosphotransferase) domain 1"/>
    <property type="match status" value="1"/>
</dbReference>
<keyword evidence="1" id="KW-0418">Kinase</keyword>
<protein>
    <submittedName>
        <fullName evidence="1">Lipopolysaccharide kinase (Kdo/WaaP) family protein</fullName>
    </submittedName>
</protein>
<dbReference type="AlphaFoldDB" id="A0A1X7ADR8"/>
<dbReference type="RefSeq" id="WP_087105821.1">
    <property type="nucleotide sequence ID" value="NZ_CBCSCN010000012.1"/>
</dbReference>
<gene>
    <name evidence="1" type="ORF">EHSB41UT_00085</name>
</gene>
<accession>A0A1X7ADR8</accession>